<feature type="transmembrane region" description="Helical" evidence="1">
    <location>
        <begin position="95"/>
        <end position="114"/>
    </location>
</feature>
<proteinExistence type="predicted"/>
<reference evidence="2 3" key="1">
    <citation type="journal article" date="2016" name="Nat. Commun.">
        <title>Thousands of microbial genomes shed light on interconnected biogeochemical processes in an aquifer system.</title>
        <authorList>
            <person name="Anantharaman K."/>
            <person name="Brown C.T."/>
            <person name="Hug L.A."/>
            <person name="Sharon I."/>
            <person name="Castelle C.J."/>
            <person name="Probst A.J."/>
            <person name="Thomas B.C."/>
            <person name="Singh A."/>
            <person name="Wilkins M.J."/>
            <person name="Karaoz U."/>
            <person name="Brodie E.L."/>
            <person name="Williams K.H."/>
            <person name="Hubbard S.S."/>
            <person name="Banfield J.F."/>
        </authorList>
    </citation>
    <scope>NUCLEOTIDE SEQUENCE [LARGE SCALE GENOMIC DNA]</scope>
</reference>
<keyword evidence="1" id="KW-0812">Transmembrane</keyword>
<keyword evidence="1" id="KW-1133">Transmembrane helix</keyword>
<accession>A0A1G2TMJ9</accession>
<evidence type="ECO:0000313" key="3">
    <source>
        <dbReference type="Proteomes" id="UP000178530"/>
    </source>
</evidence>
<evidence type="ECO:0000256" key="1">
    <source>
        <dbReference type="SAM" id="Phobius"/>
    </source>
</evidence>
<gene>
    <name evidence="2" type="ORF">A3E32_01580</name>
</gene>
<feature type="transmembrane region" description="Helical" evidence="1">
    <location>
        <begin position="12"/>
        <end position="35"/>
    </location>
</feature>
<keyword evidence="1" id="KW-0472">Membrane</keyword>
<sequence length="152" mass="17338">MINNRLEIKNLAISFFSGFAGLFAYWFVIVIVEFPDIPFRFFIYGALVEEILKFSIILILVLLFKINPLSTIVLGVGYGFAEEISHFWYPDGDAGLIALWMHLIVGIVMTLLIVKAFKLKSKLYFALALLVPIALHGFYNSHLLYVIVYLMP</sequence>
<feature type="transmembrane region" description="Helical" evidence="1">
    <location>
        <begin position="71"/>
        <end position="89"/>
    </location>
</feature>
<dbReference type="AlphaFoldDB" id="A0A1G2TMJ9"/>
<name>A0A1G2TMJ9_9BACT</name>
<evidence type="ECO:0008006" key="4">
    <source>
        <dbReference type="Google" id="ProtNLM"/>
    </source>
</evidence>
<organism evidence="2 3">
    <name type="scientific">Candidatus Zambryskibacteria bacterium RIFCSPHIGHO2_12_FULL_38_37</name>
    <dbReference type="NCBI Taxonomy" id="1802751"/>
    <lineage>
        <taxon>Bacteria</taxon>
        <taxon>Candidatus Zambryskiibacteriota</taxon>
    </lineage>
</organism>
<dbReference type="EMBL" id="MHVU01000034">
    <property type="protein sequence ID" value="OHA97889.1"/>
    <property type="molecule type" value="Genomic_DNA"/>
</dbReference>
<evidence type="ECO:0000313" key="2">
    <source>
        <dbReference type="EMBL" id="OHA97889.1"/>
    </source>
</evidence>
<comment type="caution">
    <text evidence="2">The sequence shown here is derived from an EMBL/GenBank/DDBJ whole genome shotgun (WGS) entry which is preliminary data.</text>
</comment>
<protein>
    <recommendedName>
        <fullName evidence="4">PrsW family intramembrane metalloprotease</fullName>
    </recommendedName>
</protein>
<feature type="transmembrane region" description="Helical" evidence="1">
    <location>
        <begin position="41"/>
        <end position="64"/>
    </location>
</feature>
<feature type="transmembrane region" description="Helical" evidence="1">
    <location>
        <begin position="126"/>
        <end position="151"/>
    </location>
</feature>
<dbReference type="Proteomes" id="UP000178530">
    <property type="component" value="Unassembled WGS sequence"/>
</dbReference>